<dbReference type="RefSeq" id="WP_341470377.1">
    <property type="nucleotide sequence ID" value="NZ_CP128400.1"/>
</dbReference>
<evidence type="ECO:0000313" key="6">
    <source>
        <dbReference type="Proteomes" id="UP001431572"/>
    </source>
</evidence>
<dbReference type="AlphaFoldDB" id="A0A8T7M926"/>
<protein>
    <submittedName>
        <fullName evidence="3">CcmD family protein</fullName>
    </submittedName>
</protein>
<evidence type="ECO:0000313" key="5">
    <source>
        <dbReference type="Proteomes" id="UP000521676"/>
    </source>
</evidence>
<organism evidence="3 5">
    <name type="scientific">Candidatus Chlorohelix allophototropha</name>
    <dbReference type="NCBI Taxonomy" id="3003348"/>
    <lineage>
        <taxon>Bacteria</taxon>
        <taxon>Bacillati</taxon>
        <taxon>Chloroflexota</taxon>
        <taxon>Chloroflexia</taxon>
        <taxon>Candidatus Chloroheliales</taxon>
        <taxon>Candidatus Chloroheliaceae</taxon>
        <taxon>Candidatus Chlorohelix</taxon>
    </lineage>
</organism>
<dbReference type="InterPro" id="IPR030888">
    <property type="entry name" value="Put_ccm"/>
</dbReference>
<evidence type="ECO:0000313" key="3">
    <source>
        <dbReference type="EMBL" id="NWJ48541.1"/>
    </source>
</evidence>
<accession>A0A8T7M926</accession>
<name>A0A8T7M926_9CHLR</name>
<evidence type="ECO:0000313" key="4">
    <source>
        <dbReference type="EMBL" id="WJW68472.1"/>
    </source>
</evidence>
<keyword evidence="2" id="KW-0472">Membrane</keyword>
<sequence>MANLASILTQAVTPPPSQEQVSSGLVYVVAAYAVIWLFIAGYLYTIQRRQAQLKREIDLLREEEEEQKHAAKAKDQAVKSGQDLG</sequence>
<feature type="region of interest" description="Disordered" evidence="1">
    <location>
        <begin position="64"/>
        <end position="85"/>
    </location>
</feature>
<feature type="transmembrane region" description="Helical" evidence="2">
    <location>
        <begin position="24"/>
        <end position="45"/>
    </location>
</feature>
<keyword evidence="2" id="KW-1133">Transmembrane helix</keyword>
<reference evidence="3 5" key="1">
    <citation type="submission" date="2020-06" db="EMBL/GenBank/DDBJ databases">
        <title>Anoxygenic phototrophic Chloroflexota member uses a Type I reaction center.</title>
        <authorList>
            <person name="Tsuji J.M."/>
            <person name="Shaw N.A."/>
            <person name="Nagashima S."/>
            <person name="Venkiteswaran J."/>
            <person name="Schiff S.L."/>
            <person name="Hanada S."/>
            <person name="Tank M."/>
            <person name="Neufeld J.D."/>
        </authorList>
    </citation>
    <scope>NUCLEOTIDE SEQUENCE [LARGE SCALE GENOMIC DNA]</scope>
    <source>
        <strain evidence="3">L227-S17</strain>
    </source>
</reference>
<reference evidence="4" key="2">
    <citation type="journal article" date="2024" name="Nature">
        <title>Anoxygenic phototroph of the Chloroflexota uses a type I reaction centre.</title>
        <authorList>
            <person name="Tsuji J.M."/>
            <person name="Shaw N.A."/>
            <person name="Nagashima S."/>
            <person name="Venkiteswaran J.J."/>
            <person name="Schiff S.L."/>
            <person name="Watanabe T."/>
            <person name="Fukui M."/>
            <person name="Hanada S."/>
            <person name="Tank M."/>
            <person name="Neufeld J.D."/>
        </authorList>
    </citation>
    <scope>NUCLEOTIDE SEQUENCE</scope>
    <source>
        <strain evidence="4">L227-S17</strain>
    </source>
</reference>
<dbReference type="NCBIfam" id="TIGR04391">
    <property type="entry name" value="CcmD_alt_fam"/>
    <property type="match status" value="1"/>
</dbReference>
<keyword evidence="2" id="KW-0812">Transmembrane</keyword>
<evidence type="ECO:0000256" key="2">
    <source>
        <dbReference type="SAM" id="Phobius"/>
    </source>
</evidence>
<gene>
    <name evidence="3" type="ORF">HXX08_22005</name>
    <name evidence="4" type="ORF">OZ401_004085</name>
</gene>
<evidence type="ECO:0000256" key="1">
    <source>
        <dbReference type="SAM" id="MobiDB-lite"/>
    </source>
</evidence>
<dbReference type="Proteomes" id="UP001431572">
    <property type="component" value="Chromosome 2"/>
</dbReference>
<dbReference type="EMBL" id="JACATZ010000003">
    <property type="protein sequence ID" value="NWJ48541.1"/>
    <property type="molecule type" value="Genomic_DNA"/>
</dbReference>
<dbReference type="EMBL" id="CP128400">
    <property type="protein sequence ID" value="WJW68472.1"/>
    <property type="molecule type" value="Genomic_DNA"/>
</dbReference>
<dbReference type="Proteomes" id="UP000521676">
    <property type="component" value="Unassembled WGS sequence"/>
</dbReference>
<keyword evidence="6" id="KW-1185">Reference proteome</keyword>
<proteinExistence type="predicted"/>
<feature type="compositionally biased region" description="Basic and acidic residues" evidence="1">
    <location>
        <begin position="64"/>
        <end position="77"/>
    </location>
</feature>